<evidence type="ECO:0000256" key="4">
    <source>
        <dbReference type="ARBA" id="ARBA00022741"/>
    </source>
</evidence>
<evidence type="ECO:0000256" key="9">
    <source>
        <dbReference type="PIRNR" id="PIRNR003128"/>
    </source>
</evidence>
<dbReference type="GO" id="GO:0009432">
    <property type="term" value="P:SOS response"/>
    <property type="evidence" value="ECO:0007669"/>
    <property type="project" value="TreeGrafter"/>
</dbReference>
<accession>A0A0B0H4M4</accession>
<evidence type="ECO:0000256" key="2">
    <source>
        <dbReference type="ARBA" id="ARBA00009441"/>
    </source>
</evidence>
<evidence type="ECO:0000313" key="12">
    <source>
        <dbReference type="EMBL" id="KHF25163.1"/>
    </source>
</evidence>
<dbReference type="Gene3D" id="3.40.50.300">
    <property type="entry name" value="P-loop containing nucleotide triphosphate hydrolases"/>
    <property type="match status" value="2"/>
</dbReference>
<dbReference type="PANTHER" id="PTHR11059:SF0">
    <property type="entry name" value="DNA REPAIR PROTEIN RECN"/>
    <property type="match status" value="1"/>
</dbReference>
<feature type="domain" description="RecF/RecN/SMC N-terminal" evidence="11">
    <location>
        <begin position="2"/>
        <end position="508"/>
    </location>
</feature>
<sequence length="557" mass="61327">MLTALQIHNFVTIESLEIDFSNGMTTLTGETGAGKSILVDALGLVLGDKADSSLIRSQCERAEITAQFTLPDVEMATWLEQQEIPTDEGECIIRRVLNSNGRSKAYINGSMVTLALLDDFGSRLIDIHGQHAHQSLGSRQHQRQLLDGFAAHDKLCKAVESAWQEWLTTKDKLQELSDQQNEHRDQLRLLQFQLQELDGLSPIDGEWHELEQQQKRLANAQTLIRTADEITQQLYAGSGAEERLQNADNRLGELVELDPSLAESHAMIKSALIEIQEASSGLQGYAGTVELDPQLLAEVDERLGNYHSLAKKYQCDPDQLAGLQEGLKTQLASLENADETLEALQQQLDKAEQTWKSAAQKLAKSRQKAAKKLQQDVTEQIQQLSMPHGEFQVALHPAKSEEPLRYGQETVEFLVSANPGMAPQPISKVASGGELSRISLAIQVVTAGIGKIETLIFDEVDVGIGGATAEVVGQLLRQIASKRQILCVTHLPQVASQAHQHLRVEKESSKSGTSSTVVALDEEQRVQEIARMLGGVEMTERTLDHAAEMVSRGNQLR</sequence>
<dbReference type="Proteomes" id="UP000190962">
    <property type="component" value="Unassembled WGS sequence"/>
</dbReference>
<evidence type="ECO:0000256" key="1">
    <source>
        <dbReference type="ARBA" id="ARBA00003618"/>
    </source>
</evidence>
<dbReference type="GO" id="GO:0005524">
    <property type="term" value="F:ATP binding"/>
    <property type="evidence" value="ECO:0007669"/>
    <property type="project" value="UniProtKB-KW"/>
</dbReference>
<keyword evidence="7 9" id="KW-0234">DNA repair</keyword>
<evidence type="ECO:0000313" key="13">
    <source>
        <dbReference type="EMBL" id="OOY34883.1"/>
    </source>
</evidence>
<evidence type="ECO:0000256" key="10">
    <source>
        <dbReference type="SAM" id="Coils"/>
    </source>
</evidence>
<evidence type="ECO:0000256" key="7">
    <source>
        <dbReference type="ARBA" id="ARBA00023204"/>
    </source>
</evidence>
<dbReference type="PIRSF" id="PIRSF003128">
    <property type="entry name" value="RecN"/>
    <property type="match status" value="1"/>
</dbReference>
<keyword evidence="14" id="KW-1185">Reference proteome</keyword>
<dbReference type="GeneID" id="86991962"/>
<dbReference type="PANTHER" id="PTHR11059">
    <property type="entry name" value="DNA REPAIR PROTEIN RECN"/>
    <property type="match status" value="1"/>
</dbReference>
<keyword evidence="10" id="KW-0175">Coiled coil</keyword>
<dbReference type="EMBL" id="JRAA01000002">
    <property type="protein sequence ID" value="KHF25163.1"/>
    <property type="molecule type" value="Genomic_DNA"/>
</dbReference>
<dbReference type="FunFam" id="3.40.50.300:FF:000319">
    <property type="entry name" value="DNA repair protein RecN"/>
    <property type="match status" value="1"/>
</dbReference>
<keyword evidence="5 9" id="KW-0227">DNA damage</keyword>
<evidence type="ECO:0000313" key="14">
    <source>
        <dbReference type="Proteomes" id="UP000030856"/>
    </source>
</evidence>
<comment type="similarity">
    <text evidence="2 9">Belongs to the RecN family.</text>
</comment>
<comment type="caution">
    <text evidence="12">The sequence shown here is derived from an EMBL/GenBank/DDBJ whole genome shotgun (WGS) entry which is preliminary data.</text>
</comment>
<evidence type="ECO:0000256" key="3">
    <source>
        <dbReference type="ARBA" id="ARBA00021315"/>
    </source>
</evidence>
<evidence type="ECO:0000256" key="5">
    <source>
        <dbReference type="ARBA" id="ARBA00022763"/>
    </source>
</evidence>
<proteinExistence type="inferred from homology"/>
<dbReference type="InterPro" id="IPR004604">
    <property type="entry name" value="DNA_recomb/repair_RecN"/>
</dbReference>
<feature type="coiled-coil region" evidence="10">
    <location>
        <begin position="327"/>
        <end position="368"/>
    </location>
</feature>
<dbReference type="FunFam" id="3.40.50.300:FF:000356">
    <property type="entry name" value="DNA repair protein RecN"/>
    <property type="match status" value="1"/>
</dbReference>
<dbReference type="GO" id="GO:0006310">
    <property type="term" value="P:DNA recombination"/>
    <property type="evidence" value="ECO:0007669"/>
    <property type="project" value="InterPro"/>
</dbReference>
<name>A0A0B0H4M4_SOVGS</name>
<evidence type="ECO:0000259" key="11">
    <source>
        <dbReference type="Pfam" id="PF02463"/>
    </source>
</evidence>
<dbReference type="NCBIfam" id="TIGR00634">
    <property type="entry name" value="recN"/>
    <property type="match status" value="1"/>
</dbReference>
<dbReference type="GO" id="GO:0043590">
    <property type="term" value="C:bacterial nucleoid"/>
    <property type="evidence" value="ECO:0007669"/>
    <property type="project" value="TreeGrafter"/>
</dbReference>
<comment type="function">
    <text evidence="1 9">May be involved in recombinational repair of damaged DNA.</text>
</comment>
<dbReference type="Proteomes" id="UP000030856">
    <property type="component" value="Unassembled WGS sequence"/>
</dbReference>
<dbReference type="Pfam" id="PF02463">
    <property type="entry name" value="SMC_N"/>
    <property type="match status" value="1"/>
</dbReference>
<dbReference type="STRING" id="2340.JV46_09910"/>
<dbReference type="NCBIfam" id="NF008121">
    <property type="entry name" value="PRK10869.1"/>
    <property type="match status" value="1"/>
</dbReference>
<dbReference type="AlphaFoldDB" id="A0A0B0H4M4"/>
<dbReference type="CDD" id="cd03241">
    <property type="entry name" value="ABC_RecN"/>
    <property type="match status" value="2"/>
</dbReference>
<keyword evidence="4" id="KW-0547">Nucleotide-binding</keyword>
<reference evidence="13 15" key="2">
    <citation type="submission" date="2016-11" db="EMBL/GenBank/DDBJ databases">
        <title>Mixed transmission modes and dynamic genome evolution in an obligate animal-bacterial symbiosis.</title>
        <authorList>
            <person name="Russell S.L."/>
            <person name="Corbett-Detig R.B."/>
            <person name="Cavanaugh C.M."/>
        </authorList>
    </citation>
    <scope>NUCLEOTIDE SEQUENCE [LARGE SCALE GENOMIC DNA]</scope>
    <source>
        <strain evidence="13">MA-KB16</strain>
    </source>
</reference>
<evidence type="ECO:0000256" key="6">
    <source>
        <dbReference type="ARBA" id="ARBA00022840"/>
    </source>
</evidence>
<gene>
    <name evidence="12" type="primary">recN</name>
    <name evidence="13" type="ORF">BOV88_08110</name>
    <name evidence="12" type="ORF">JV46_09910</name>
</gene>
<dbReference type="GO" id="GO:0006281">
    <property type="term" value="P:DNA repair"/>
    <property type="evidence" value="ECO:0007669"/>
    <property type="project" value="UniProtKB-KW"/>
</dbReference>
<dbReference type="InterPro" id="IPR027417">
    <property type="entry name" value="P-loop_NTPase"/>
</dbReference>
<evidence type="ECO:0000313" key="15">
    <source>
        <dbReference type="Proteomes" id="UP000190962"/>
    </source>
</evidence>
<keyword evidence="6" id="KW-0067">ATP-binding</keyword>
<dbReference type="OrthoDB" id="9806954at2"/>
<dbReference type="RefSeq" id="WP_043117384.1">
    <property type="nucleotide sequence ID" value="NZ_JRAA01000002.1"/>
</dbReference>
<feature type="coiled-coil region" evidence="10">
    <location>
        <begin position="173"/>
        <end position="230"/>
    </location>
</feature>
<reference evidence="12 14" key="1">
    <citation type="journal article" date="2014" name="BMC Genomics">
        <title>The genome of the intracellular bacterium of the coastal bivalve, Solemya velum: a blueprint for thriving in and out of symbiosis.</title>
        <authorList>
            <person name="Dmytrenko O."/>
            <person name="Russell S.L."/>
            <person name="Loo W.T."/>
            <person name="Fontanez K.M."/>
            <person name="Liao L."/>
            <person name="Roeselers G."/>
            <person name="Sharma R."/>
            <person name="Stewart F.J."/>
            <person name="Newton I.L."/>
            <person name="Woyke T."/>
            <person name="Wu D."/>
            <person name="Lang J.M."/>
            <person name="Eisen J.A."/>
            <person name="Cavanaugh C.M."/>
        </authorList>
    </citation>
    <scope>NUCLEOTIDE SEQUENCE [LARGE SCALE GENOMIC DNA]</scope>
    <source>
        <strain evidence="12 14">WH</strain>
    </source>
</reference>
<dbReference type="SUPFAM" id="SSF52540">
    <property type="entry name" value="P-loop containing nucleoside triphosphate hydrolases"/>
    <property type="match status" value="1"/>
</dbReference>
<dbReference type="PATRIC" id="fig|2340.3.peg.1791"/>
<dbReference type="EMBL" id="MPNX01000010">
    <property type="protein sequence ID" value="OOY34883.1"/>
    <property type="molecule type" value="Genomic_DNA"/>
</dbReference>
<protein>
    <recommendedName>
        <fullName evidence="3 9">DNA repair protein RecN</fullName>
    </recommendedName>
    <alternativeName>
        <fullName evidence="8 9">Recombination protein N</fullName>
    </alternativeName>
</protein>
<evidence type="ECO:0000256" key="8">
    <source>
        <dbReference type="ARBA" id="ARBA00033408"/>
    </source>
</evidence>
<organism evidence="12 14">
    <name type="scientific">Solemya velum gill symbiont</name>
    <dbReference type="NCBI Taxonomy" id="2340"/>
    <lineage>
        <taxon>Bacteria</taxon>
        <taxon>Pseudomonadati</taxon>
        <taxon>Pseudomonadota</taxon>
        <taxon>Gammaproteobacteria</taxon>
        <taxon>sulfur-oxidizing symbionts</taxon>
    </lineage>
</organism>
<dbReference type="eggNOG" id="COG0497">
    <property type="taxonomic scope" value="Bacteria"/>
</dbReference>
<dbReference type="InterPro" id="IPR003395">
    <property type="entry name" value="RecF/RecN/SMC_N"/>
</dbReference>